<evidence type="ECO:0000256" key="1">
    <source>
        <dbReference type="ARBA" id="ARBA00000370"/>
    </source>
</evidence>
<dbReference type="Gene3D" id="3.40.720.10">
    <property type="entry name" value="Alkaline Phosphatase, subunit A"/>
    <property type="match status" value="1"/>
</dbReference>
<dbReference type="InterPro" id="IPR005995">
    <property type="entry name" value="Pgm_bpd_ind"/>
</dbReference>
<evidence type="ECO:0000256" key="4">
    <source>
        <dbReference type="ARBA" id="ARBA00008819"/>
    </source>
</evidence>
<dbReference type="SUPFAM" id="SSF64158">
    <property type="entry name" value="2,3-Bisphosphoglycerate-independent phosphoglycerate mutase, substrate-binding domain"/>
    <property type="match status" value="1"/>
</dbReference>
<dbReference type="UniPathway" id="UPA00109">
    <property type="reaction ID" value="UER00186"/>
</dbReference>
<dbReference type="GO" id="GO:0006096">
    <property type="term" value="P:glycolytic process"/>
    <property type="evidence" value="ECO:0007669"/>
    <property type="project" value="UniProtKB-UniRule"/>
</dbReference>
<comment type="cofactor">
    <cofactor evidence="9">
        <name>Mn(2+)</name>
        <dbReference type="ChEBI" id="CHEBI:29035"/>
    </cofactor>
    <text evidence="9">Binds 2 manganese ions per subunit.</text>
</comment>
<proteinExistence type="inferred from homology"/>
<dbReference type="GO" id="GO:0004619">
    <property type="term" value="F:phosphoglycerate mutase activity"/>
    <property type="evidence" value="ECO:0007669"/>
    <property type="project" value="UniProtKB-UniRule"/>
</dbReference>
<evidence type="ECO:0000256" key="10">
    <source>
        <dbReference type="NCBIfam" id="TIGR01307"/>
    </source>
</evidence>
<comment type="function">
    <text evidence="2 9">Catalyzes the interconversion of 2-phosphoglycerate and 3-phosphoglycerate.</text>
</comment>
<feature type="domain" description="BPG-independent PGAM N-terminal" evidence="15">
    <location>
        <begin position="112"/>
        <end position="323"/>
    </location>
</feature>
<keyword evidence="5 9" id="KW-0479">Metal-binding</keyword>
<dbReference type="InterPro" id="IPR017850">
    <property type="entry name" value="Alkaline_phosphatase_core_sf"/>
</dbReference>
<dbReference type="InterPro" id="IPR006124">
    <property type="entry name" value="Metalloenzyme"/>
</dbReference>
<evidence type="ECO:0000313" key="16">
    <source>
        <dbReference type="EMBL" id="KGF97154.1"/>
    </source>
</evidence>
<accession>A0A0A2A9G5</accession>
<dbReference type="GO" id="GO:0005829">
    <property type="term" value="C:cytosol"/>
    <property type="evidence" value="ECO:0007669"/>
    <property type="project" value="TreeGrafter"/>
</dbReference>
<comment type="catalytic activity">
    <reaction evidence="1 9">
        <text>(2R)-2-phosphoglycerate = (2R)-3-phosphoglycerate</text>
        <dbReference type="Rhea" id="RHEA:15901"/>
        <dbReference type="ChEBI" id="CHEBI:58272"/>
        <dbReference type="ChEBI" id="CHEBI:58289"/>
        <dbReference type="EC" id="5.4.2.12"/>
    </reaction>
</comment>
<comment type="pathway">
    <text evidence="3 9">Carbohydrate degradation; glycolysis; pyruvate from D-glyceraldehyde 3-phosphate: step 3/5.</text>
</comment>
<dbReference type="Pfam" id="PF06415">
    <property type="entry name" value="iPGM_N"/>
    <property type="match status" value="1"/>
</dbReference>
<feature type="binding site" evidence="9 12">
    <location>
        <begin position="183"/>
        <end position="184"/>
    </location>
    <ligand>
        <name>substrate</name>
    </ligand>
</feature>
<comment type="caution">
    <text evidence="16">The sequence shown here is derived from an EMBL/GenBank/DDBJ whole genome shotgun (WGS) entry which is preliminary data.</text>
</comment>
<evidence type="ECO:0000256" key="6">
    <source>
        <dbReference type="ARBA" id="ARBA00023152"/>
    </source>
</evidence>
<feature type="binding site" evidence="9 12">
    <location>
        <begin position="286"/>
        <end position="289"/>
    </location>
    <ligand>
        <name>substrate</name>
    </ligand>
</feature>
<evidence type="ECO:0000256" key="12">
    <source>
        <dbReference type="PIRSR" id="PIRSR001492-2"/>
    </source>
</evidence>
<feature type="binding site" evidence="9 13">
    <location>
        <position position="467"/>
    </location>
    <ligand>
        <name>Mn(2+)</name>
        <dbReference type="ChEBI" id="CHEBI:29035"/>
        <label>2</label>
    </ligand>
</feature>
<feature type="domain" description="Metalloenzyme" evidence="14">
    <location>
        <begin position="35"/>
        <end position="530"/>
    </location>
</feature>
<keyword evidence="7 9" id="KW-0464">Manganese</keyword>
<dbReference type="Gene3D" id="3.40.1450.10">
    <property type="entry name" value="BPG-independent phosphoglycerate mutase, domain B"/>
    <property type="match status" value="1"/>
</dbReference>
<keyword evidence="8 9" id="KW-0413">Isomerase</keyword>
<evidence type="ECO:0000259" key="14">
    <source>
        <dbReference type="Pfam" id="PF01676"/>
    </source>
</evidence>
<dbReference type="EC" id="5.4.2.12" evidence="9 10"/>
<evidence type="ECO:0000256" key="5">
    <source>
        <dbReference type="ARBA" id="ARBA00022723"/>
    </source>
</evidence>
<dbReference type="FunFam" id="3.40.1450.10:FF:000002">
    <property type="entry name" value="2,3-bisphosphoglycerate-independent phosphoglycerate mutase"/>
    <property type="match status" value="1"/>
</dbReference>
<feature type="binding site" evidence="9 13">
    <location>
        <position position="426"/>
    </location>
    <ligand>
        <name>Mn(2+)</name>
        <dbReference type="ChEBI" id="CHEBI:29035"/>
        <label>1</label>
    </ligand>
</feature>
<keyword evidence="6 9" id="KW-0324">Glycolysis</keyword>
<dbReference type="PANTHER" id="PTHR31637:SF0">
    <property type="entry name" value="2,3-BISPHOSPHOGLYCERATE-INDEPENDENT PHOSPHOGLYCERATE MUTASE"/>
    <property type="match status" value="1"/>
</dbReference>
<dbReference type="Proteomes" id="UP000030445">
    <property type="component" value="Unassembled WGS sequence"/>
</dbReference>
<feature type="binding site" evidence="9 12">
    <location>
        <position position="215"/>
    </location>
    <ligand>
        <name>substrate</name>
    </ligand>
</feature>
<dbReference type="HAMAP" id="MF_01038">
    <property type="entry name" value="GpmI"/>
    <property type="match status" value="1"/>
</dbReference>
<evidence type="ECO:0000256" key="3">
    <source>
        <dbReference type="ARBA" id="ARBA00004798"/>
    </source>
</evidence>
<name>A0A0A2A9G5_PROMR</name>
<feature type="binding site" evidence="9 13">
    <location>
        <position position="42"/>
    </location>
    <ligand>
        <name>Mn(2+)</name>
        <dbReference type="ChEBI" id="CHEBI:29035"/>
        <label>2</label>
    </ligand>
</feature>
<protein>
    <recommendedName>
        <fullName evidence="9 10">2,3-bisphosphoglycerate-independent phosphoglycerate mutase</fullName>
        <shortName evidence="9">BPG-independent PGAM</shortName>
        <shortName evidence="9">Phosphoglyceromutase</shortName>
        <shortName evidence="9">iPGM</shortName>
        <ecNumber evidence="9 10">5.4.2.12</ecNumber>
    </recommendedName>
</protein>
<feature type="binding site" evidence="9 13">
    <location>
        <position position="485"/>
    </location>
    <ligand>
        <name>Mn(2+)</name>
        <dbReference type="ChEBI" id="CHEBI:29035"/>
        <label>1</label>
    </ligand>
</feature>
<comment type="similarity">
    <text evidence="4 9">Belongs to the BPG-independent phosphoglycerate mutase family.</text>
</comment>
<feature type="binding site" evidence="9 13">
    <location>
        <position position="430"/>
    </location>
    <ligand>
        <name>Mn(2+)</name>
        <dbReference type="ChEBI" id="CHEBI:29035"/>
        <label>1</label>
    </ligand>
</feature>
<dbReference type="NCBIfam" id="TIGR01307">
    <property type="entry name" value="pgm_bpd_ind"/>
    <property type="match status" value="1"/>
</dbReference>
<organism evidence="16 17">
    <name type="scientific">Prochlorococcus marinus str. MIT 9302</name>
    <dbReference type="NCBI Taxonomy" id="74545"/>
    <lineage>
        <taxon>Bacteria</taxon>
        <taxon>Bacillati</taxon>
        <taxon>Cyanobacteriota</taxon>
        <taxon>Cyanophyceae</taxon>
        <taxon>Synechococcales</taxon>
        <taxon>Prochlorococcaceae</taxon>
        <taxon>Prochlorococcus</taxon>
    </lineage>
</organism>
<feature type="binding site" evidence="9 12">
    <location>
        <position position="153"/>
    </location>
    <ligand>
        <name>substrate</name>
    </ligand>
</feature>
<feature type="binding site" evidence="9 12">
    <location>
        <position position="221"/>
    </location>
    <ligand>
        <name>substrate</name>
    </ligand>
</feature>
<dbReference type="STRING" id="74545.EU96_1795"/>
<feature type="active site" description="Phosphoserine intermediate" evidence="9 11">
    <location>
        <position position="92"/>
    </location>
</feature>
<dbReference type="GO" id="GO:0006007">
    <property type="term" value="P:glucose catabolic process"/>
    <property type="evidence" value="ECO:0007669"/>
    <property type="project" value="InterPro"/>
</dbReference>
<dbReference type="AlphaFoldDB" id="A0A0A2A9G5"/>
<gene>
    <name evidence="9" type="primary">gpmI</name>
    <name evidence="16" type="ORF">EU96_1795</name>
</gene>
<evidence type="ECO:0000256" key="8">
    <source>
        <dbReference type="ARBA" id="ARBA00023235"/>
    </source>
</evidence>
<dbReference type="SUPFAM" id="SSF53649">
    <property type="entry name" value="Alkaline phosphatase-like"/>
    <property type="match status" value="1"/>
</dbReference>
<evidence type="ECO:0000259" key="15">
    <source>
        <dbReference type="Pfam" id="PF06415"/>
    </source>
</evidence>
<sequence>MKLDLRLDHLKNEIDINMSKISSKSINKLSVPQSPVVLAILDGWGYREDKSDNAIKSARTPIMDSLWHAYPHTLISASGSDVGLPDGQMGNSEVGHLTIGSGRIIQQELVRISNVVKNNQLCIIDELNEMADSLKKNNSTLHITGLCSDGGVHSHIDHLLGLIKWASDNGIKKVAIHIITDGRDTPSKSASKYLNQIESCIKKFNTGEIASICGRYWIMDRNLLWERTEKAFANLTDPDIKVTNISPLDYVKQSYENNITDEFIEPIRMSENYLKDGDSLICFNFRPDRARQIIKSLSEKEFSEFKRKVVPNLDLVTFTQYDQNFSVKVAFPPESLNNFIGQIVSENGLKQYRTAETEKYPHVTYFFNGGVEIPLPGEERYLIPSPRVATYDMEPEMSAEELTISCSRAIKSGDYAFIVINFANPDMVGHTGNMNATIKAIETVDKCIGQIVNATGEMGGSIVITADHGNAEVMKGPAGEPWTAHTINKVPLIFIEGEKRKIPNMGNEIYLRDNAGLADIAPTLLQLLNLPIPKEMTGKSLIKEIELKGYNKVVQHV</sequence>
<comment type="subunit">
    <text evidence="9">Monomer.</text>
</comment>
<evidence type="ECO:0000256" key="7">
    <source>
        <dbReference type="ARBA" id="ARBA00023211"/>
    </source>
</evidence>
<dbReference type="eggNOG" id="COG0696">
    <property type="taxonomic scope" value="Bacteria"/>
</dbReference>
<evidence type="ECO:0000313" key="17">
    <source>
        <dbReference type="Proteomes" id="UP000030445"/>
    </source>
</evidence>
<evidence type="ECO:0000256" key="9">
    <source>
        <dbReference type="HAMAP-Rule" id="MF_01038"/>
    </source>
</evidence>
<feature type="binding site" evidence="9 12">
    <location>
        <position position="359"/>
    </location>
    <ligand>
        <name>substrate</name>
    </ligand>
</feature>
<feature type="binding site" evidence="9 13">
    <location>
        <position position="468"/>
    </location>
    <ligand>
        <name>Mn(2+)</name>
        <dbReference type="ChEBI" id="CHEBI:29035"/>
        <label>2</label>
    </ligand>
</feature>
<dbReference type="InterPro" id="IPR036646">
    <property type="entry name" value="PGAM_B_sf"/>
</dbReference>
<evidence type="ECO:0000256" key="11">
    <source>
        <dbReference type="PIRSR" id="PIRSR001492-1"/>
    </source>
</evidence>
<evidence type="ECO:0000256" key="13">
    <source>
        <dbReference type="PIRSR" id="PIRSR001492-3"/>
    </source>
</evidence>
<dbReference type="Pfam" id="PF01676">
    <property type="entry name" value="Metalloenzyme"/>
    <property type="match status" value="1"/>
</dbReference>
<reference evidence="17" key="1">
    <citation type="journal article" date="2014" name="Sci. Data">
        <title>Genomes of diverse isolates of the marine cyanobacterium Prochlorococcus.</title>
        <authorList>
            <person name="Biller S."/>
            <person name="Berube P."/>
            <person name="Thompson J."/>
            <person name="Kelly L."/>
            <person name="Roggensack S."/>
            <person name="Awad L."/>
            <person name="Roache-Johnson K."/>
            <person name="Ding H."/>
            <person name="Giovannoni S.J."/>
            <person name="Moore L.R."/>
            <person name="Chisholm S.W."/>
        </authorList>
    </citation>
    <scope>NUCLEOTIDE SEQUENCE [LARGE SCALE GENOMIC DNA]</scope>
    <source>
        <strain evidence="17">MIT 9302</strain>
    </source>
</reference>
<dbReference type="PANTHER" id="PTHR31637">
    <property type="entry name" value="2,3-BISPHOSPHOGLYCERATE-INDEPENDENT PHOSPHOGLYCERATE MUTASE"/>
    <property type="match status" value="1"/>
</dbReference>
<evidence type="ECO:0000256" key="2">
    <source>
        <dbReference type="ARBA" id="ARBA00002315"/>
    </source>
</evidence>
<dbReference type="GO" id="GO:0030145">
    <property type="term" value="F:manganese ion binding"/>
    <property type="evidence" value="ECO:0007669"/>
    <property type="project" value="UniProtKB-UniRule"/>
</dbReference>
<dbReference type="PIRSF" id="PIRSF001492">
    <property type="entry name" value="IPGAM"/>
    <property type="match status" value="1"/>
</dbReference>
<dbReference type="EMBL" id="JNAM01000011">
    <property type="protein sequence ID" value="KGF97154.1"/>
    <property type="molecule type" value="Genomic_DNA"/>
</dbReference>
<dbReference type="CDD" id="cd16010">
    <property type="entry name" value="iPGM"/>
    <property type="match status" value="1"/>
</dbReference>
<dbReference type="InterPro" id="IPR011258">
    <property type="entry name" value="BPG-indep_PGM_N"/>
</dbReference>
<feature type="binding site" evidence="9 13">
    <location>
        <position position="92"/>
    </location>
    <ligand>
        <name>Mn(2+)</name>
        <dbReference type="ChEBI" id="CHEBI:29035"/>
        <label>2</label>
    </ligand>
</feature>